<feature type="binding site" evidence="5">
    <location>
        <position position="142"/>
    </location>
    <ligand>
        <name>Zn(2+)</name>
        <dbReference type="ChEBI" id="CHEBI:29105"/>
    </ligand>
</feature>
<dbReference type="NCBIfam" id="TIGR00063">
    <property type="entry name" value="folE"/>
    <property type="match status" value="1"/>
</dbReference>
<comment type="catalytic activity">
    <reaction evidence="1 5">
        <text>GTP + H2O = 7,8-dihydroneopterin 3'-triphosphate + formate + H(+)</text>
        <dbReference type="Rhea" id="RHEA:17473"/>
        <dbReference type="ChEBI" id="CHEBI:15377"/>
        <dbReference type="ChEBI" id="CHEBI:15378"/>
        <dbReference type="ChEBI" id="CHEBI:15740"/>
        <dbReference type="ChEBI" id="CHEBI:37565"/>
        <dbReference type="ChEBI" id="CHEBI:58462"/>
        <dbReference type="EC" id="3.5.4.16"/>
    </reaction>
</comment>
<dbReference type="InterPro" id="IPR043133">
    <property type="entry name" value="GTP-CH-I_C/QueF"/>
</dbReference>
<reference evidence="7" key="2">
    <citation type="journal article" date="2012" name="PLoS ONE">
        <title>A Deeply Branching Thermophilic Bacterium with an Ancient Acetyl-CoA Pathway Dominates a Subsurface Ecosystem.</title>
        <authorList>
            <person name="Takami H."/>
            <person name="Noguchi H."/>
            <person name="Takaki Y."/>
            <person name="Uchiyama I."/>
            <person name="Toyoda A."/>
            <person name="Nishi S."/>
            <person name="Chee G.-J."/>
            <person name="Arai W."/>
            <person name="Nunoura T."/>
            <person name="Itoh T."/>
            <person name="Hattori M."/>
            <person name="Takai K."/>
        </authorList>
    </citation>
    <scope>NUCLEOTIDE SEQUENCE</scope>
</reference>
<dbReference type="GO" id="GO:0005737">
    <property type="term" value="C:cytoplasm"/>
    <property type="evidence" value="ECO:0007669"/>
    <property type="project" value="TreeGrafter"/>
</dbReference>
<keyword evidence="5" id="KW-0547">Nucleotide-binding</keyword>
<dbReference type="UniPathway" id="UPA00848">
    <property type="reaction ID" value="UER00151"/>
</dbReference>
<dbReference type="NCBIfam" id="NF006825">
    <property type="entry name" value="PRK09347.1-2"/>
    <property type="match status" value="1"/>
</dbReference>
<comment type="pathway">
    <text evidence="2 5">Cofactor biosynthesis; 7,8-dihydroneopterin triphosphate biosynthesis; 7,8-dihydroneopterin triphosphate from GTP: step 1/1.</text>
</comment>
<comment type="similarity">
    <text evidence="5">Belongs to the GTP cyclohydrolase I family.</text>
</comment>
<dbReference type="InterPro" id="IPR020602">
    <property type="entry name" value="GTP_CycHdrlase_I_dom"/>
</dbReference>
<evidence type="ECO:0000256" key="4">
    <source>
        <dbReference type="ARBA" id="ARBA00022801"/>
    </source>
</evidence>
<dbReference type="EC" id="3.5.4.16" evidence="5"/>
<accession>H5SUA8</accession>
<dbReference type="InterPro" id="IPR018234">
    <property type="entry name" value="GTP_CycHdrlase_I_CS"/>
</dbReference>
<dbReference type="AlphaFoldDB" id="H5SUA8"/>
<dbReference type="PANTHER" id="PTHR11109:SF7">
    <property type="entry name" value="GTP CYCLOHYDROLASE 1"/>
    <property type="match status" value="1"/>
</dbReference>
<dbReference type="GO" id="GO:0006730">
    <property type="term" value="P:one-carbon metabolic process"/>
    <property type="evidence" value="ECO:0007669"/>
    <property type="project" value="UniProtKB-UniRule"/>
</dbReference>
<dbReference type="NCBIfam" id="NF006826">
    <property type="entry name" value="PRK09347.1-3"/>
    <property type="match status" value="1"/>
</dbReference>
<dbReference type="Gene3D" id="1.10.286.10">
    <property type="match status" value="1"/>
</dbReference>
<proteinExistence type="inferred from homology"/>
<keyword evidence="3 5" id="KW-0554">One-carbon metabolism</keyword>
<reference evidence="7" key="1">
    <citation type="journal article" date="2005" name="Environ. Microbiol.">
        <title>Genetic and functional properties of uncultivated thermophilic crenarchaeotes from a subsurface gold mine as revealed by analysis of genome fragments.</title>
        <authorList>
            <person name="Nunoura T."/>
            <person name="Hirayama H."/>
            <person name="Takami H."/>
            <person name="Oida H."/>
            <person name="Nishi S."/>
            <person name="Shimamura S."/>
            <person name="Suzuki Y."/>
            <person name="Inagaki F."/>
            <person name="Takai K."/>
            <person name="Nealson K.H."/>
            <person name="Horikoshi K."/>
        </authorList>
    </citation>
    <scope>NUCLEOTIDE SEQUENCE</scope>
</reference>
<dbReference type="SUPFAM" id="SSF55620">
    <property type="entry name" value="Tetrahydrobiopterin biosynthesis enzymes-like"/>
    <property type="match status" value="1"/>
</dbReference>
<dbReference type="Pfam" id="PF01227">
    <property type="entry name" value="GTP_cyclohydroI"/>
    <property type="match status" value="1"/>
</dbReference>
<dbReference type="GO" id="GO:0003934">
    <property type="term" value="F:GTP cyclohydrolase I activity"/>
    <property type="evidence" value="ECO:0007669"/>
    <property type="project" value="UniProtKB-UniRule"/>
</dbReference>
<dbReference type="GO" id="GO:0005525">
    <property type="term" value="F:GTP binding"/>
    <property type="evidence" value="ECO:0007669"/>
    <property type="project" value="UniProtKB-KW"/>
</dbReference>
<keyword evidence="5" id="KW-0479">Metal-binding</keyword>
<dbReference type="GO" id="GO:0008270">
    <property type="term" value="F:zinc ion binding"/>
    <property type="evidence" value="ECO:0007669"/>
    <property type="project" value="UniProtKB-UniRule"/>
</dbReference>
<dbReference type="InterPro" id="IPR043134">
    <property type="entry name" value="GTP-CH-I_N"/>
</dbReference>
<dbReference type="InterPro" id="IPR001474">
    <property type="entry name" value="GTP_CycHdrlase_I"/>
</dbReference>
<keyword evidence="5" id="KW-0862">Zinc</keyword>
<evidence type="ECO:0000256" key="5">
    <source>
        <dbReference type="HAMAP-Rule" id="MF_00223"/>
    </source>
</evidence>
<dbReference type="PROSITE" id="PS00859">
    <property type="entry name" value="GTP_CYCLOHYDROL_1_1"/>
    <property type="match status" value="1"/>
</dbReference>
<dbReference type="Gene3D" id="3.30.1130.10">
    <property type="match status" value="1"/>
</dbReference>
<evidence type="ECO:0000256" key="3">
    <source>
        <dbReference type="ARBA" id="ARBA00022563"/>
    </source>
</evidence>
<sequence length="180" mass="20681">MAELVRRVLVHIGEDPDREGLRETPRRFVEMLESLTAGYRQDPKELIAGAIFPVKHDQMIVVKDILFYSLCEHHILPFFGRAHVGYIPDGRVIGMSKIPQIVEHFSKKLQLQETLTDEIADFLMDALVPKGVGVVIEGFHLCMAMRELQKDAWLVTSAVKGIFRRDPRTRTEFMQLIGRR</sequence>
<protein>
    <recommendedName>
        <fullName evidence="5">GTP cyclohydrolase 1</fullName>
        <ecNumber evidence="5">3.5.4.16</ecNumber>
    </recommendedName>
    <alternativeName>
        <fullName evidence="5">GTP cyclohydrolase I</fullName>
        <shortName evidence="5">GTP-CH-I</shortName>
    </alternativeName>
</protein>
<dbReference type="GO" id="GO:0006729">
    <property type="term" value="P:tetrahydrobiopterin biosynthetic process"/>
    <property type="evidence" value="ECO:0007669"/>
    <property type="project" value="TreeGrafter"/>
</dbReference>
<evidence type="ECO:0000256" key="2">
    <source>
        <dbReference type="ARBA" id="ARBA00005080"/>
    </source>
</evidence>
<feature type="domain" description="GTP cyclohydrolase I" evidence="6">
    <location>
        <begin position="2"/>
        <end position="177"/>
    </location>
</feature>
<evidence type="ECO:0000313" key="7">
    <source>
        <dbReference type="EMBL" id="BAL60108.1"/>
    </source>
</evidence>
<name>H5SUA8_ACEAU</name>
<dbReference type="HAMAP" id="MF_00223">
    <property type="entry name" value="FolE"/>
    <property type="match status" value="1"/>
</dbReference>
<keyword evidence="5" id="KW-0342">GTP-binding</keyword>
<keyword evidence="4 5" id="KW-0378">Hydrolase</keyword>
<dbReference type="FunFam" id="3.30.1130.10:FF:000001">
    <property type="entry name" value="GTP cyclohydrolase 1"/>
    <property type="match status" value="1"/>
</dbReference>
<dbReference type="PANTHER" id="PTHR11109">
    <property type="entry name" value="GTP CYCLOHYDROLASE I"/>
    <property type="match status" value="1"/>
</dbReference>
<evidence type="ECO:0000256" key="1">
    <source>
        <dbReference type="ARBA" id="ARBA00001052"/>
    </source>
</evidence>
<gene>
    <name evidence="5" type="primary">folE</name>
    <name evidence="7" type="ORF">HGMM_OP4C744</name>
</gene>
<feature type="binding site" evidence="5">
    <location>
        <position position="74"/>
    </location>
    <ligand>
        <name>Zn(2+)</name>
        <dbReference type="ChEBI" id="CHEBI:29105"/>
    </ligand>
</feature>
<dbReference type="EMBL" id="AP011803">
    <property type="protein sequence ID" value="BAL60108.1"/>
    <property type="molecule type" value="Genomic_DNA"/>
</dbReference>
<comment type="subunit">
    <text evidence="5">Homopolymer.</text>
</comment>
<organism evidence="7">
    <name type="scientific">Acetithermum autotrophicum</name>
    <dbReference type="NCBI Taxonomy" id="1446466"/>
    <lineage>
        <taxon>Bacteria</taxon>
        <taxon>Candidatus Bipolaricaulota</taxon>
        <taxon>Candidatus Acetithermum</taxon>
    </lineage>
</organism>
<dbReference type="GO" id="GO:0046654">
    <property type="term" value="P:tetrahydrofolate biosynthetic process"/>
    <property type="evidence" value="ECO:0007669"/>
    <property type="project" value="UniProtKB-UniRule"/>
</dbReference>
<feature type="binding site" evidence="5">
    <location>
        <position position="71"/>
    </location>
    <ligand>
        <name>Zn(2+)</name>
        <dbReference type="ChEBI" id="CHEBI:29105"/>
    </ligand>
</feature>
<evidence type="ECO:0000259" key="6">
    <source>
        <dbReference type="Pfam" id="PF01227"/>
    </source>
</evidence>